<evidence type="ECO:0000313" key="2">
    <source>
        <dbReference type="Proteomes" id="UP000037069"/>
    </source>
</evidence>
<organism evidence="1 2">
    <name type="scientific">Lucilia cuprina</name>
    <name type="common">Green bottle fly</name>
    <name type="synonym">Australian sheep blowfly</name>
    <dbReference type="NCBI Taxonomy" id="7375"/>
    <lineage>
        <taxon>Eukaryota</taxon>
        <taxon>Metazoa</taxon>
        <taxon>Ecdysozoa</taxon>
        <taxon>Arthropoda</taxon>
        <taxon>Hexapoda</taxon>
        <taxon>Insecta</taxon>
        <taxon>Pterygota</taxon>
        <taxon>Neoptera</taxon>
        <taxon>Endopterygota</taxon>
        <taxon>Diptera</taxon>
        <taxon>Brachycera</taxon>
        <taxon>Muscomorpha</taxon>
        <taxon>Oestroidea</taxon>
        <taxon>Calliphoridae</taxon>
        <taxon>Luciliinae</taxon>
        <taxon>Lucilia</taxon>
    </lineage>
</organism>
<dbReference type="AlphaFoldDB" id="A0A0L0CCZ3"/>
<comment type="caution">
    <text evidence="1">The sequence shown here is derived from an EMBL/GenBank/DDBJ whole genome shotgun (WGS) entry which is preliminary data.</text>
</comment>
<accession>A0A0L0CCZ3</accession>
<reference evidence="1 2" key="1">
    <citation type="journal article" date="2015" name="Nat. Commun.">
        <title>Lucilia cuprina genome unlocks parasitic fly biology to underpin future interventions.</title>
        <authorList>
            <person name="Anstead C.A."/>
            <person name="Korhonen P.K."/>
            <person name="Young N.D."/>
            <person name="Hall R.S."/>
            <person name="Jex A.R."/>
            <person name="Murali S.C."/>
            <person name="Hughes D.S."/>
            <person name="Lee S.F."/>
            <person name="Perry T."/>
            <person name="Stroehlein A.J."/>
            <person name="Ansell B.R."/>
            <person name="Breugelmans B."/>
            <person name="Hofmann A."/>
            <person name="Qu J."/>
            <person name="Dugan S."/>
            <person name="Lee S.L."/>
            <person name="Chao H."/>
            <person name="Dinh H."/>
            <person name="Han Y."/>
            <person name="Doddapaneni H.V."/>
            <person name="Worley K.C."/>
            <person name="Muzny D.M."/>
            <person name="Ioannidis P."/>
            <person name="Waterhouse R.M."/>
            <person name="Zdobnov E.M."/>
            <person name="James P.J."/>
            <person name="Bagnall N.H."/>
            <person name="Kotze A.C."/>
            <person name="Gibbs R.A."/>
            <person name="Richards S."/>
            <person name="Batterham P."/>
            <person name="Gasser R.B."/>
        </authorList>
    </citation>
    <scope>NUCLEOTIDE SEQUENCE [LARGE SCALE GENOMIC DNA]</scope>
    <source>
        <strain evidence="1 2">LS</strain>
        <tissue evidence="1">Full body</tissue>
    </source>
</reference>
<dbReference type="Proteomes" id="UP000037069">
    <property type="component" value="Unassembled WGS sequence"/>
</dbReference>
<dbReference type="EMBL" id="JRES01000678">
    <property type="protein sequence ID" value="KNC29334.1"/>
    <property type="molecule type" value="Genomic_DNA"/>
</dbReference>
<gene>
    <name evidence="1" type="ORF">FF38_02381</name>
</gene>
<name>A0A0L0CCZ3_LUCCU</name>
<proteinExistence type="predicted"/>
<keyword evidence="2" id="KW-1185">Reference proteome</keyword>
<protein>
    <submittedName>
        <fullName evidence="1">Uncharacterized protein</fullName>
    </submittedName>
</protein>
<evidence type="ECO:0000313" key="1">
    <source>
        <dbReference type="EMBL" id="KNC29334.1"/>
    </source>
</evidence>
<sequence length="103" mass="11853">MLWNCVIRGNNKAPWLSWLKRLSSKQEIVSSNLAGAFDEVTSFARAFISAPWLSWLKRLSSKQEIHCCIEEEGKKYTHTAPSLYLESYNQSAESPNRSVFRDI</sequence>